<keyword evidence="4" id="KW-0067">ATP-binding</keyword>
<dbReference type="Proteomes" id="UP000008312">
    <property type="component" value="Unassembled WGS sequence"/>
</dbReference>
<feature type="domain" description="UBC core" evidence="6">
    <location>
        <begin position="1"/>
        <end position="128"/>
    </location>
</feature>
<dbReference type="GO" id="GO:0016740">
    <property type="term" value="F:transferase activity"/>
    <property type="evidence" value="ECO:0007669"/>
    <property type="project" value="UniProtKB-KW"/>
</dbReference>
<reference evidence="7" key="1">
    <citation type="submission" date="2010-02" db="EMBL/GenBank/DDBJ databases">
        <title>Sequencing and annotation of the Blastocystis hominis genome.</title>
        <authorList>
            <person name="Wincker P."/>
        </authorList>
    </citation>
    <scope>NUCLEOTIDE SEQUENCE</scope>
    <source>
        <strain evidence="7">Singapore isolate B</strain>
    </source>
</reference>
<accession>D8LYF1</accession>
<sequence length="259" mass="30001">MQVAGEENLVFVEITGPEDSPYENGVFELELTLSNRYPFEPPKLRFITPIYHPNIDTTGRICLDLLKMPPAGNWLPSINICVLLTSLRLLLSAPNPLDPLMVDIAEEYLKNNELFVRKAREQTEKYAIKKSTKRQKEEEEKEEKEKEKEAKLETPKQEKRVEVSDKNNSSSSNNNNKEEERKDTNDIHDTNFKENEEIDSSESSEASWSDCQFLFYESFILLLLWEQERTSRSREENTRFGGHCQFLTLLPFLGVTGDS</sequence>
<keyword evidence="2 4" id="KW-0833">Ubl conjugation pathway</keyword>
<feature type="region of interest" description="Disordered" evidence="5">
    <location>
        <begin position="128"/>
        <end position="204"/>
    </location>
</feature>
<feature type="compositionally biased region" description="Basic and acidic residues" evidence="5">
    <location>
        <begin position="176"/>
        <end position="195"/>
    </location>
</feature>
<dbReference type="GeneID" id="24918197"/>
<dbReference type="PROSITE" id="PS00183">
    <property type="entry name" value="UBC_1"/>
    <property type="match status" value="1"/>
</dbReference>
<name>D8LYF1_BLAHO</name>
<proteinExistence type="inferred from homology"/>
<organism evidence="7">
    <name type="scientific">Blastocystis hominis</name>
    <dbReference type="NCBI Taxonomy" id="12968"/>
    <lineage>
        <taxon>Eukaryota</taxon>
        <taxon>Sar</taxon>
        <taxon>Stramenopiles</taxon>
        <taxon>Bigyra</taxon>
        <taxon>Opalozoa</taxon>
        <taxon>Opalinata</taxon>
        <taxon>Blastocystidae</taxon>
        <taxon>Blastocystis</taxon>
    </lineage>
</organism>
<protein>
    <recommendedName>
        <fullName evidence="6">UBC core domain-containing protein</fullName>
    </recommendedName>
</protein>
<dbReference type="OrthoDB" id="7851174at2759"/>
<dbReference type="InterPro" id="IPR023313">
    <property type="entry name" value="UBQ-conjugating_AS"/>
</dbReference>
<feature type="compositionally biased region" description="Low complexity" evidence="5">
    <location>
        <begin position="166"/>
        <end position="175"/>
    </location>
</feature>
<feature type="compositionally biased region" description="Basic and acidic residues" evidence="5">
    <location>
        <begin position="134"/>
        <end position="165"/>
    </location>
</feature>
<keyword evidence="8" id="KW-1185">Reference proteome</keyword>
<dbReference type="RefSeq" id="XP_012894654.1">
    <property type="nucleotide sequence ID" value="XM_013039200.1"/>
</dbReference>
<evidence type="ECO:0000313" key="8">
    <source>
        <dbReference type="Proteomes" id="UP000008312"/>
    </source>
</evidence>
<dbReference type="PANTHER" id="PTHR24068">
    <property type="entry name" value="UBIQUITIN-CONJUGATING ENZYME E2"/>
    <property type="match status" value="1"/>
</dbReference>
<dbReference type="EMBL" id="FN668639">
    <property type="protein sequence ID" value="CBK20606.2"/>
    <property type="molecule type" value="Genomic_DNA"/>
</dbReference>
<dbReference type="SMART" id="SM00212">
    <property type="entry name" value="UBCc"/>
    <property type="match status" value="1"/>
</dbReference>
<gene>
    <name evidence="7" type="ORF">GSBLH_T00000910001</name>
</gene>
<dbReference type="Gene3D" id="3.10.110.10">
    <property type="entry name" value="Ubiquitin Conjugating Enzyme"/>
    <property type="match status" value="1"/>
</dbReference>
<evidence type="ECO:0000256" key="3">
    <source>
        <dbReference type="PROSITE-ProRule" id="PRU10133"/>
    </source>
</evidence>
<dbReference type="InterPro" id="IPR000608">
    <property type="entry name" value="UBC"/>
</dbReference>
<dbReference type="PROSITE" id="PS50127">
    <property type="entry name" value="UBC_2"/>
    <property type="match status" value="1"/>
</dbReference>
<keyword evidence="1" id="KW-0808">Transferase</keyword>
<dbReference type="GO" id="GO:0005524">
    <property type="term" value="F:ATP binding"/>
    <property type="evidence" value="ECO:0007669"/>
    <property type="project" value="UniProtKB-UniRule"/>
</dbReference>
<evidence type="ECO:0000259" key="6">
    <source>
        <dbReference type="PROSITE" id="PS50127"/>
    </source>
</evidence>
<feature type="active site" description="Glycyl thioester intermediate" evidence="3">
    <location>
        <position position="62"/>
    </location>
</feature>
<dbReference type="InterPro" id="IPR016135">
    <property type="entry name" value="UBQ-conjugating_enzyme/RWD"/>
</dbReference>
<dbReference type="InParanoid" id="D8LYF1"/>
<evidence type="ECO:0000256" key="2">
    <source>
        <dbReference type="ARBA" id="ARBA00022786"/>
    </source>
</evidence>
<dbReference type="SUPFAM" id="SSF54495">
    <property type="entry name" value="UBC-like"/>
    <property type="match status" value="1"/>
</dbReference>
<evidence type="ECO:0000256" key="5">
    <source>
        <dbReference type="SAM" id="MobiDB-lite"/>
    </source>
</evidence>
<evidence type="ECO:0000313" key="7">
    <source>
        <dbReference type="EMBL" id="CBK20606.2"/>
    </source>
</evidence>
<dbReference type="OMA" id="ENTHENM"/>
<dbReference type="Pfam" id="PF00179">
    <property type="entry name" value="UQ_con"/>
    <property type="match status" value="1"/>
</dbReference>
<evidence type="ECO:0000256" key="1">
    <source>
        <dbReference type="ARBA" id="ARBA00022679"/>
    </source>
</evidence>
<comment type="similarity">
    <text evidence="4">Belongs to the ubiquitin-conjugating enzyme family.</text>
</comment>
<dbReference type="AlphaFoldDB" id="D8LYF1"/>
<evidence type="ECO:0000256" key="4">
    <source>
        <dbReference type="RuleBase" id="RU362109"/>
    </source>
</evidence>
<keyword evidence="4" id="KW-0547">Nucleotide-binding</keyword>